<dbReference type="GO" id="GO:0030145">
    <property type="term" value="F:manganese ion binding"/>
    <property type="evidence" value="ECO:0007669"/>
    <property type="project" value="UniProtKB-UniRule"/>
</dbReference>
<evidence type="ECO:0000313" key="10">
    <source>
        <dbReference type="EMBL" id="AKG33476.1"/>
    </source>
</evidence>
<dbReference type="InterPro" id="IPR001667">
    <property type="entry name" value="DDH_dom"/>
</dbReference>
<dbReference type="HOGENOM" id="CLU_025243_0_1_9"/>
<keyword evidence="5 8" id="KW-0378">Hydrolase</keyword>
<dbReference type="FunFam" id="3.10.310.20:FF:000001">
    <property type="entry name" value="Probable manganese-dependent inorganic pyrophosphatase"/>
    <property type="match status" value="1"/>
</dbReference>
<keyword evidence="3 8" id="KW-0963">Cytoplasm</keyword>
<evidence type="ECO:0000256" key="5">
    <source>
        <dbReference type="ARBA" id="ARBA00022801"/>
    </source>
</evidence>
<dbReference type="AlphaFoldDB" id="A0A0F7CGF5"/>
<dbReference type="InterPro" id="IPR022934">
    <property type="entry name" value="Mn-dep_inorganic_PyrPase"/>
</dbReference>
<dbReference type="InterPro" id="IPR038763">
    <property type="entry name" value="DHH_sf"/>
</dbReference>
<dbReference type="SUPFAM" id="SSF64182">
    <property type="entry name" value="DHH phosphoesterases"/>
    <property type="match status" value="1"/>
</dbReference>
<comment type="similarity">
    <text evidence="2 8">Belongs to the PPase class C family.</text>
</comment>
<evidence type="ECO:0000256" key="3">
    <source>
        <dbReference type="ARBA" id="ARBA00022490"/>
    </source>
</evidence>
<evidence type="ECO:0000259" key="9">
    <source>
        <dbReference type="SMART" id="SM01131"/>
    </source>
</evidence>
<comment type="cofactor">
    <cofactor evidence="8">
        <name>Mn(2+)</name>
        <dbReference type="ChEBI" id="CHEBI:29035"/>
    </cofactor>
    <text evidence="8">Binds 2 manganese ions per subunit.</text>
</comment>
<dbReference type="GO" id="GO:0004427">
    <property type="term" value="F:inorganic diphosphate phosphatase activity"/>
    <property type="evidence" value="ECO:0007669"/>
    <property type="project" value="UniProtKB-UniRule"/>
</dbReference>
<proteinExistence type="inferred from homology"/>
<dbReference type="RefSeq" id="WP_025697197.1">
    <property type="nucleotide sequence ID" value="NZ_ASQQ01000497.1"/>
</dbReference>
<reference evidence="10 11" key="2">
    <citation type="journal article" date="2016" name="Genome Announc.">
        <title>Genome Sequence of a Gram-Positive Diazotroph, Paenibacillus durus Type Strain ATCC 35681.</title>
        <authorList>
            <person name="Halim M.A."/>
            <person name="Rahman A.Y."/>
            <person name="Sim K.S."/>
            <person name="Yam H.C."/>
            <person name="Rahim A.A."/>
            <person name="Ghazali A.H."/>
            <person name="Najimudin N."/>
        </authorList>
    </citation>
    <scope>NUCLEOTIDE SEQUENCE [LARGE SCALE GENOMIC DNA]</scope>
    <source>
        <strain evidence="10 11">ATCC 35681</strain>
    </source>
</reference>
<name>A0A0F7CGF5_PAEDU</name>
<evidence type="ECO:0000256" key="4">
    <source>
        <dbReference type="ARBA" id="ARBA00022723"/>
    </source>
</evidence>
<dbReference type="Pfam" id="PF01368">
    <property type="entry name" value="DHH"/>
    <property type="match status" value="1"/>
</dbReference>
<feature type="binding site" evidence="8">
    <location>
        <position position="13"/>
    </location>
    <ligand>
        <name>Mn(2+)</name>
        <dbReference type="ChEBI" id="CHEBI:29035"/>
        <label>1</label>
    </ligand>
</feature>
<feature type="binding site" evidence="8">
    <location>
        <position position="75"/>
    </location>
    <ligand>
        <name>Mn(2+)</name>
        <dbReference type="ChEBI" id="CHEBI:29035"/>
        <label>2</label>
    </ligand>
</feature>
<evidence type="ECO:0000256" key="6">
    <source>
        <dbReference type="ARBA" id="ARBA00023211"/>
    </source>
</evidence>
<dbReference type="EMBL" id="CP011114">
    <property type="protein sequence ID" value="AKG33476.1"/>
    <property type="molecule type" value="Genomic_DNA"/>
</dbReference>
<keyword evidence="4 8" id="KW-0479">Metal-binding</keyword>
<comment type="catalytic activity">
    <reaction evidence="7 8">
        <text>diphosphate + H2O = 2 phosphate + H(+)</text>
        <dbReference type="Rhea" id="RHEA:24576"/>
        <dbReference type="ChEBI" id="CHEBI:15377"/>
        <dbReference type="ChEBI" id="CHEBI:15378"/>
        <dbReference type="ChEBI" id="CHEBI:33019"/>
        <dbReference type="ChEBI" id="CHEBI:43474"/>
        <dbReference type="EC" id="3.6.1.1"/>
    </reaction>
</comment>
<dbReference type="PATRIC" id="fig|1333534.5.peg.375"/>
<reference evidence="10 11" key="1">
    <citation type="submission" date="2015-03" db="EMBL/GenBank/DDBJ databases">
        <authorList>
            <person name="Abdul Halim M."/>
        </authorList>
    </citation>
    <scope>NUCLEOTIDE SEQUENCE [LARGE SCALE GENOMIC DNA]</scope>
    <source>
        <strain evidence="10 11">ATCC 35681</strain>
    </source>
</reference>
<dbReference type="Gene3D" id="3.10.310.20">
    <property type="entry name" value="DHHA2 domain"/>
    <property type="match status" value="1"/>
</dbReference>
<dbReference type="FunFam" id="3.90.1640.10:FF:000001">
    <property type="entry name" value="Probable manganese-dependent inorganic pyrophosphatase"/>
    <property type="match status" value="1"/>
</dbReference>
<keyword evidence="6 8" id="KW-0464">Manganese</keyword>
<dbReference type="SMART" id="SM01131">
    <property type="entry name" value="DHHA2"/>
    <property type="match status" value="1"/>
</dbReference>
<evidence type="ECO:0000313" key="11">
    <source>
        <dbReference type="Proteomes" id="UP000034189"/>
    </source>
</evidence>
<dbReference type="InterPro" id="IPR004097">
    <property type="entry name" value="DHHA2"/>
</dbReference>
<dbReference type="OrthoDB" id="9766150at2"/>
<dbReference type="NCBIfam" id="NF003877">
    <property type="entry name" value="PRK05427.1"/>
    <property type="match status" value="1"/>
</dbReference>
<dbReference type="Gene3D" id="3.90.1640.10">
    <property type="entry name" value="inorganic pyrophosphatase (n-terminal core)"/>
    <property type="match status" value="1"/>
</dbReference>
<dbReference type="Pfam" id="PF02833">
    <property type="entry name" value="DHHA2"/>
    <property type="match status" value="1"/>
</dbReference>
<dbReference type="PANTHER" id="PTHR12112:SF22">
    <property type="entry name" value="MANGANESE-DEPENDENT INORGANIC PYROPHOSPHATASE-RELATED"/>
    <property type="match status" value="1"/>
</dbReference>
<dbReference type="EC" id="3.6.1.1" evidence="8"/>
<dbReference type="GO" id="GO:0005737">
    <property type="term" value="C:cytoplasm"/>
    <property type="evidence" value="ECO:0007669"/>
    <property type="project" value="UniProtKB-SubCell"/>
</dbReference>
<dbReference type="PANTHER" id="PTHR12112">
    <property type="entry name" value="BNIP - RELATED"/>
    <property type="match status" value="1"/>
</dbReference>
<feature type="binding site" evidence="8">
    <location>
        <position position="15"/>
    </location>
    <ligand>
        <name>Mn(2+)</name>
        <dbReference type="ChEBI" id="CHEBI:29035"/>
        <label>2</label>
    </ligand>
</feature>
<dbReference type="InterPro" id="IPR038222">
    <property type="entry name" value="DHHA2_dom_sf"/>
</dbReference>
<evidence type="ECO:0000256" key="2">
    <source>
        <dbReference type="ARBA" id="ARBA00007350"/>
    </source>
</evidence>
<evidence type="ECO:0000256" key="1">
    <source>
        <dbReference type="ARBA" id="ARBA00004496"/>
    </source>
</evidence>
<feature type="binding site" evidence="8">
    <location>
        <position position="75"/>
    </location>
    <ligand>
        <name>Mn(2+)</name>
        <dbReference type="ChEBI" id="CHEBI:29035"/>
        <label>1</label>
    </ligand>
</feature>
<evidence type="ECO:0000256" key="8">
    <source>
        <dbReference type="HAMAP-Rule" id="MF_00207"/>
    </source>
</evidence>
<gene>
    <name evidence="8" type="primary">ppaC</name>
    <name evidence="10" type="ORF">VK70_01790</name>
</gene>
<dbReference type="HAMAP" id="MF_00207">
    <property type="entry name" value="PPase_C"/>
    <property type="match status" value="1"/>
</dbReference>
<feature type="binding site" evidence="8">
    <location>
        <position position="9"/>
    </location>
    <ligand>
        <name>Mn(2+)</name>
        <dbReference type="ChEBI" id="CHEBI:29035"/>
        <label>1</label>
    </ligand>
</feature>
<feature type="binding site" evidence="8">
    <location>
        <position position="149"/>
    </location>
    <ligand>
        <name>Mn(2+)</name>
        <dbReference type="ChEBI" id="CHEBI:29035"/>
        <label>2</label>
    </ligand>
</feature>
<dbReference type="Proteomes" id="UP000034189">
    <property type="component" value="Chromosome"/>
</dbReference>
<sequence>MEKTLIFGHKNPDTDTICSAIAYAALKKELGWDVEAIRLGEVGSETQYALDHFGVEVPRLVENVAAEAKQVILVDHNERQQSASDIDQVRVVEVIDHHRIANFETAHPLYYRAEPVGCTATILKKLYKENGVEISKPVAGLMLSAIVSDSLLFKSPTCTEEDVAAAKELAEIAGVDTDSYGLSMLKAGADLSDKSIDTLLNLDAKEFSMGGKKVIIAQVNAVDTNDVLSRQAELEAALQSIIDEKGLDLFLFVVTDILNSDSVGVALGSAAGAVEQAYNVKLDDNKALLKGVVSRKSQIVPVLTETIAKL</sequence>
<evidence type="ECO:0000256" key="7">
    <source>
        <dbReference type="ARBA" id="ARBA00047820"/>
    </source>
</evidence>
<feature type="domain" description="DHHA2" evidence="9">
    <location>
        <begin position="181"/>
        <end position="307"/>
    </location>
</feature>
<comment type="subcellular location">
    <subcellularLocation>
        <location evidence="1 8">Cytoplasm</location>
    </subcellularLocation>
</comment>
<protein>
    <recommendedName>
        <fullName evidence="8">Probable manganese-dependent inorganic pyrophosphatase</fullName>
        <ecNumber evidence="8">3.6.1.1</ecNumber>
    </recommendedName>
    <alternativeName>
        <fullName evidence="8">Pyrophosphate phospho-hydrolase</fullName>
        <shortName evidence="8">PPase</shortName>
    </alternativeName>
</protein>
<accession>A0A0F7CGF5</accession>
<organism evidence="10 11">
    <name type="scientific">Paenibacillus durus ATCC 35681</name>
    <dbReference type="NCBI Taxonomy" id="1333534"/>
    <lineage>
        <taxon>Bacteria</taxon>
        <taxon>Bacillati</taxon>
        <taxon>Bacillota</taxon>
        <taxon>Bacilli</taxon>
        <taxon>Bacillales</taxon>
        <taxon>Paenibacillaceae</taxon>
        <taxon>Paenibacillus</taxon>
    </lineage>
</organism>
<feature type="binding site" evidence="8">
    <location>
        <position position="97"/>
    </location>
    <ligand>
        <name>Mn(2+)</name>
        <dbReference type="ChEBI" id="CHEBI:29035"/>
        <label>2</label>
    </ligand>
</feature>